<keyword evidence="1" id="KW-1133">Transmembrane helix</keyword>
<organism evidence="2 3">
    <name type="scientific">Geodermatophilus dictyosporus</name>
    <dbReference type="NCBI Taxonomy" id="1523247"/>
    <lineage>
        <taxon>Bacteria</taxon>
        <taxon>Bacillati</taxon>
        <taxon>Actinomycetota</taxon>
        <taxon>Actinomycetes</taxon>
        <taxon>Geodermatophilales</taxon>
        <taxon>Geodermatophilaceae</taxon>
        <taxon>Geodermatophilus</taxon>
    </lineage>
</organism>
<accession>A0A1I5U2V8</accession>
<keyword evidence="3" id="KW-1185">Reference proteome</keyword>
<dbReference type="RefSeq" id="WP_091115486.1">
    <property type="nucleotide sequence ID" value="NZ_FOWQ01000010.1"/>
</dbReference>
<feature type="transmembrane region" description="Helical" evidence="1">
    <location>
        <begin position="456"/>
        <end position="480"/>
    </location>
</feature>
<evidence type="ECO:0008006" key="4">
    <source>
        <dbReference type="Google" id="ProtNLM"/>
    </source>
</evidence>
<dbReference type="Proteomes" id="UP000198857">
    <property type="component" value="Unassembled WGS sequence"/>
</dbReference>
<dbReference type="Gene3D" id="3.40.50.1820">
    <property type="entry name" value="alpha/beta hydrolase"/>
    <property type="match status" value="1"/>
</dbReference>
<gene>
    <name evidence="2" type="ORF">SAMN05660464_0037</name>
</gene>
<sequence length="656" mass="70124">MVTLVLLHGVGGIESQERWLDPLNVRLSELGYPEIRTAFGDTIRTPSYAVAKAADPTEPPGTYQPLKGEALVRQTLEHTARQKELERFIRPFGDQCARGLRLLPDSVVDPVAEVGEFLRFPEVAAYMADRSARYSVWSQVLNQLPDEGRVIVVAHSLGSVVMADLLHRLPQGLKIDLLVTIGSPLGFARYRSNARLTKDLFPYSRVERWLNVAAPLDGVCGGRGLSAAVPQVIDLHADLSFTHAAAGYMSHPSVAAAVGYVAFGGAHRAASSGLTDARPSRRIHDSWDPLLLSTAFSLQISNGLHVNRWADKARLDTARREVAERVVLDIAARRRARDEQLAELQKMGADVSDSRLDDNPLADGRYPDHECLTRDAASLLNGKWRDEDLLSYAIGLMLLPVVPPFDIQFAMDVRREALESTMNLIRNRRGNLADKAFAQQVADSLKWAESRMAGGGFPWGTVLIATGVVLLAATGVGLAAAAPAGLAGAAIVTSTLAGFGPGGMVGGLITFGILTGTGASLASLGVADTLQDGEGAQAQRLAGQSASELAAAAPDSLTVMLTGMLAIVHAQLQLSFDSSEGLVRTTLMNALDIARGEWNVHEQVAPGSRVAKDWAAKVSRLERAVEALDSLSTEVSSAVSQVRQALESGRPPADTK</sequence>
<evidence type="ECO:0000313" key="3">
    <source>
        <dbReference type="Proteomes" id="UP000198857"/>
    </source>
</evidence>
<name>A0A1I5U2V8_9ACTN</name>
<keyword evidence="1" id="KW-0812">Transmembrane</keyword>
<dbReference type="STRING" id="1523247.SAMN05660464_0037"/>
<evidence type="ECO:0000256" key="1">
    <source>
        <dbReference type="SAM" id="Phobius"/>
    </source>
</evidence>
<dbReference type="SUPFAM" id="SSF53474">
    <property type="entry name" value="alpha/beta-Hydrolases"/>
    <property type="match status" value="1"/>
</dbReference>
<proteinExistence type="predicted"/>
<dbReference type="InterPro" id="IPR029058">
    <property type="entry name" value="AB_hydrolase_fold"/>
</dbReference>
<dbReference type="OrthoDB" id="3483116at2"/>
<protein>
    <recommendedName>
        <fullName evidence="4">Alpha/beta hydrolase</fullName>
    </recommendedName>
</protein>
<keyword evidence="1" id="KW-0472">Membrane</keyword>
<evidence type="ECO:0000313" key="2">
    <source>
        <dbReference type="EMBL" id="SFP89589.1"/>
    </source>
</evidence>
<dbReference type="EMBL" id="FOWQ01000010">
    <property type="protein sequence ID" value="SFP89589.1"/>
    <property type="molecule type" value="Genomic_DNA"/>
</dbReference>
<feature type="transmembrane region" description="Helical" evidence="1">
    <location>
        <begin position="486"/>
        <end position="514"/>
    </location>
</feature>
<reference evidence="3" key="1">
    <citation type="submission" date="2016-10" db="EMBL/GenBank/DDBJ databases">
        <authorList>
            <person name="Varghese N."/>
            <person name="Submissions S."/>
        </authorList>
    </citation>
    <scope>NUCLEOTIDE SEQUENCE [LARGE SCALE GENOMIC DNA]</scope>
    <source>
        <strain evidence="3">DSM 44208</strain>
    </source>
</reference>
<dbReference type="AlphaFoldDB" id="A0A1I5U2V8"/>